<dbReference type="AlphaFoldDB" id="A0A9W6RMT5"/>
<gene>
    <name evidence="2" type="ORF">Airi01_051540</name>
</gene>
<dbReference type="InterPro" id="IPR047789">
    <property type="entry name" value="CU044_5270-like"/>
</dbReference>
<accession>A0A9W6RMT5</accession>
<dbReference type="RefSeq" id="WP_285625649.1">
    <property type="nucleotide sequence ID" value="NZ_BSTJ01000006.1"/>
</dbReference>
<protein>
    <recommendedName>
        <fullName evidence="4">CU044_5270 family protein</fullName>
    </recommendedName>
</protein>
<dbReference type="Proteomes" id="UP001165135">
    <property type="component" value="Unassembled WGS sequence"/>
</dbReference>
<dbReference type="NCBIfam" id="NF038083">
    <property type="entry name" value="CU044_5270_fam"/>
    <property type="match status" value="1"/>
</dbReference>
<keyword evidence="1" id="KW-0472">Membrane</keyword>
<evidence type="ECO:0000313" key="2">
    <source>
        <dbReference type="EMBL" id="GLY76887.1"/>
    </source>
</evidence>
<comment type="caution">
    <text evidence="2">The sequence shown here is derived from an EMBL/GenBank/DDBJ whole genome shotgun (WGS) entry which is preliminary data.</text>
</comment>
<keyword evidence="1" id="KW-0812">Transmembrane</keyword>
<feature type="transmembrane region" description="Helical" evidence="1">
    <location>
        <begin position="52"/>
        <end position="75"/>
    </location>
</feature>
<evidence type="ECO:0008006" key="4">
    <source>
        <dbReference type="Google" id="ProtNLM"/>
    </source>
</evidence>
<organism evidence="2 3">
    <name type="scientific">Actinoallomurus iriomotensis</name>
    <dbReference type="NCBI Taxonomy" id="478107"/>
    <lineage>
        <taxon>Bacteria</taxon>
        <taxon>Bacillati</taxon>
        <taxon>Actinomycetota</taxon>
        <taxon>Actinomycetes</taxon>
        <taxon>Streptosporangiales</taxon>
        <taxon>Thermomonosporaceae</taxon>
        <taxon>Actinoallomurus</taxon>
    </lineage>
</organism>
<sequence>MNDDLTTLRALRPNTAPPSTEARTAAHAALMERAASSAPVRGRTRRLRPSRVGLRLAVAGGLATAAAAVTVAVGLGGADGDNGPRTVPTSGPVADVQTVLYQAADRTGSRPFTPPRPGQWTYLETRYTSPGKPPIGGVQTPKSPLKTRVDRLWTRIDGTRVAQYDHGRLTVAPTGAGAMPPVDYGSVTKIPLDPDALIAWAKKGAPAGVRPGSPADASDAQTFGILASLLNDNLVPPRQEAAVYRAMAKIPGVTLERRTVDVAGRPALAVSRIVEGYLRQEVLLDRTSYAYLGERSVVVKDHTGDAGTGENGTWKVEKGTIDVFSVRLAAAFVDKPGQRP</sequence>
<reference evidence="2" key="1">
    <citation type="submission" date="2023-03" db="EMBL/GenBank/DDBJ databases">
        <title>Actinoallomurus iriomotensis NBRC 103681.</title>
        <authorList>
            <person name="Ichikawa N."/>
            <person name="Sato H."/>
            <person name="Tonouchi N."/>
        </authorList>
    </citation>
    <scope>NUCLEOTIDE SEQUENCE</scope>
    <source>
        <strain evidence="2">NBRC 103681</strain>
    </source>
</reference>
<proteinExistence type="predicted"/>
<dbReference type="EMBL" id="BSTJ01000006">
    <property type="protein sequence ID" value="GLY76887.1"/>
    <property type="molecule type" value="Genomic_DNA"/>
</dbReference>
<evidence type="ECO:0000313" key="3">
    <source>
        <dbReference type="Proteomes" id="UP001165135"/>
    </source>
</evidence>
<keyword evidence="1" id="KW-1133">Transmembrane helix</keyword>
<evidence type="ECO:0000256" key="1">
    <source>
        <dbReference type="SAM" id="Phobius"/>
    </source>
</evidence>
<name>A0A9W6RMT5_9ACTN</name>